<dbReference type="EMBL" id="FUYB01000004">
    <property type="protein sequence ID" value="SKA74260.1"/>
    <property type="molecule type" value="Genomic_DNA"/>
</dbReference>
<dbReference type="NCBIfam" id="TIGR01064">
    <property type="entry name" value="pyruv_kin"/>
    <property type="match status" value="1"/>
</dbReference>
<dbReference type="PRINTS" id="PR01050">
    <property type="entry name" value="PYRUVTKNASE"/>
</dbReference>
<dbReference type="SUPFAM" id="SSF51621">
    <property type="entry name" value="Phosphoenolpyruvate/pyruvate domain"/>
    <property type="match status" value="1"/>
</dbReference>
<organism evidence="17 18">
    <name type="scientific">Thiothrix eikelboomii</name>
    <dbReference type="NCBI Taxonomy" id="92487"/>
    <lineage>
        <taxon>Bacteria</taxon>
        <taxon>Pseudomonadati</taxon>
        <taxon>Pseudomonadota</taxon>
        <taxon>Gammaproteobacteria</taxon>
        <taxon>Thiotrichales</taxon>
        <taxon>Thiotrichaceae</taxon>
        <taxon>Thiothrix</taxon>
    </lineage>
</organism>
<evidence type="ECO:0000256" key="7">
    <source>
        <dbReference type="ARBA" id="ARBA00022741"/>
    </source>
</evidence>
<evidence type="ECO:0000313" key="17">
    <source>
        <dbReference type="EMBL" id="SKA74260.1"/>
    </source>
</evidence>
<dbReference type="GO" id="GO:0005524">
    <property type="term" value="F:ATP binding"/>
    <property type="evidence" value="ECO:0007669"/>
    <property type="project" value="UniProtKB-KW"/>
</dbReference>
<dbReference type="NCBIfam" id="NF004886">
    <property type="entry name" value="PRK06247.1"/>
    <property type="match status" value="1"/>
</dbReference>
<dbReference type="InterPro" id="IPR001697">
    <property type="entry name" value="Pyr_Knase"/>
</dbReference>
<evidence type="ECO:0000256" key="2">
    <source>
        <dbReference type="ARBA" id="ARBA00004997"/>
    </source>
</evidence>
<dbReference type="GO" id="GO:0016301">
    <property type="term" value="F:kinase activity"/>
    <property type="evidence" value="ECO:0007669"/>
    <property type="project" value="UniProtKB-KW"/>
</dbReference>
<comment type="catalytic activity">
    <reaction evidence="14">
        <text>pyruvate + ATP = phosphoenolpyruvate + ADP + H(+)</text>
        <dbReference type="Rhea" id="RHEA:18157"/>
        <dbReference type="ChEBI" id="CHEBI:15361"/>
        <dbReference type="ChEBI" id="CHEBI:15378"/>
        <dbReference type="ChEBI" id="CHEBI:30616"/>
        <dbReference type="ChEBI" id="CHEBI:58702"/>
        <dbReference type="ChEBI" id="CHEBI:456216"/>
        <dbReference type="EC" id="2.7.1.40"/>
    </reaction>
</comment>
<dbReference type="InterPro" id="IPR015813">
    <property type="entry name" value="Pyrv/PenolPyrv_kinase-like_dom"/>
</dbReference>
<dbReference type="AlphaFoldDB" id="A0A1T4WAE7"/>
<evidence type="ECO:0000256" key="8">
    <source>
        <dbReference type="ARBA" id="ARBA00022777"/>
    </source>
</evidence>
<dbReference type="InterPro" id="IPR015806">
    <property type="entry name" value="Pyrv_Knase_insert_dom_sf"/>
</dbReference>
<evidence type="ECO:0000313" key="18">
    <source>
        <dbReference type="Proteomes" id="UP000190460"/>
    </source>
</evidence>
<dbReference type="NCBIfam" id="NF004978">
    <property type="entry name" value="PRK06354.1"/>
    <property type="match status" value="1"/>
</dbReference>
<evidence type="ECO:0000256" key="10">
    <source>
        <dbReference type="ARBA" id="ARBA00022842"/>
    </source>
</evidence>
<dbReference type="SUPFAM" id="SSF52935">
    <property type="entry name" value="PK C-terminal domain-like"/>
    <property type="match status" value="1"/>
</dbReference>
<sequence>MNSPFKLDRRTKIVATLGPASNDEQVLRTLVEAGVNVFRLNFSHGTHEDQRERFNLIRSMEAEFDRPIGILMDLQGPKLRIGTFAEGRITLKKGDSFNLYLEKRLGDQEGVSLPHKEIFDVLEVGHELLVDDGKIRLKVTQISPLVAVTTVVVGGVISDRKGVNVPDKQLPISALTEKDRADLEYGLELGVDWVALSFVQRPEDIIEARALVNGRAGVLAKLEKPSALDQLYRIIELADAVMVARGDLGVELPPERVPAIQKRIVETARSLGRPVIVATQMLESMINSPVPTRAEASDVATAIYDGADAVMLSAETAAGQYPVEAVEVMARIITETERDVRSNHALKVYPLEGEPTDADAIARAASDIASARRCVAIVTFSSTGSTTLRAARARGLVPILGLTPSHHVARKLTLVWGVYAVQTRDVVSLSDMVGKAARMVQRKGFALLGDRMVVTAGVPFGQPGSTNVIRLVEVTKEYDKPNL</sequence>
<evidence type="ECO:0000256" key="9">
    <source>
        <dbReference type="ARBA" id="ARBA00022840"/>
    </source>
</evidence>
<keyword evidence="6" id="KW-0479">Metal-binding</keyword>
<keyword evidence="8 14" id="KW-0418">Kinase</keyword>
<dbReference type="Proteomes" id="UP000190460">
    <property type="component" value="Unassembled WGS sequence"/>
</dbReference>
<evidence type="ECO:0000259" key="16">
    <source>
        <dbReference type="Pfam" id="PF02887"/>
    </source>
</evidence>
<dbReference type="InterPro" id="IPR036918">
    <property type="entry name" value="Pyrv_Knase_C_sf"/>
</dbReference>
<dbReference type="NCBIfam" id="NF004491">
    <property type="entry name" value="PRK05826.1"/>
    <property type="match status" value="1"/>
</dbReference>
<evidence type="ECO:0000256" key="13">
    <source>
        <dbReference type="NCBIfam" id="TIGR01064"/>
    </source>
</evidence>
<comment type="cofactor">
    <cofactor evidence="1">
        <name>K(+)</name>
        <dbReference type="ChEBI" id="CHEBI:29103"/>
    </cofactor>
</comment>
<dbReference type="STRING" id="92487.SAMN02745130_01360"/>
<dbReference type="PANTHER" id="PTHR11817">
    <property type="entry name" value="PYRUVATE KINASE"/>
    <property type="match status" value="1"/>
</dbReference>
<dbReference type="GO" id="GO:0030955">
    <property type="term" value="F:potassium ion binding"/>
    <property type="evidence" value="ECO:0007669"/>
    <property type="project" value="UniProtKB-UniRule"/>
</dbReference>
<keyword evidence="10 14" id="KW-0460">Magnesium</keyword>
<proteinExistence type="inferred from homology"/>
<dbReference type="EC" id="2.7.1.40" evidence="4 13"/>
<keyword evidence="5 14" id="KW-0808">Transferase</keyword>
<dbReference type="FunFam" id="2.40.33.10:FF:000001">
    <property type="entry name" value="Pyruvate kinase"/>
    <property type="match status" value="1"/>
</dbReference>
<dbReference type="RefSeq" id="WP_078921829.1">
    <property type="nucleotide sequence ID" value="NZ_FUYB01000004.1"/>
</dbReference>
<gene>
    <name evidence="17" type="ORF">SAMN02745130_01360</name>
</gene>
<evidence type="ECO:0000259" key="15">
    <source>
        <dbReference type="Pfam" id="PF00224"/>
    </source>
</evidence>
<evidence type="ECO:0000256" key="14">
    <source>
        <dbReference type="RuleBase" id="RU000504"/>
    </source>
</evidence>
<evidence type="ECO:0000256" key="5">
    <source>
        <dbReference type="ARBA" id="ARBA00022679"/>
    </source>
</evidence>
<dbReference type="InterPro" id="IPR018209">
    <property type="entry name" value="Pyrv_Knase_AS"/>
</dbReference>
<comment type="pathway">
    <text evidence="2 14">Carbohydrate degradation; glycolysis; pyruvate from D-glyceraldehyde 3-phosphate: step 5/5.</text>
</comment>
<feature type="domain" description="Pyruvate kinase C-terminal" evidence="16">
    <location>
        <begin position="359"/>
        <end position="471"/>
    </location>
</feature>
<keyword evidence="11 14" id="KW-0324">Glycolysis</keyword>
<evidence type="ECO:0000256" key="6">
    <source>
        <dbReference type="ARBA" id="ARBA00022723"/>
    </source>
</evidence>
<evidence type="ECO:0000256" key="3">
    <source>
        <dbReference type="ARBA" id="ARBA00008663"/>
    </source>
</evidence>
<evidence type="ECO:0000256" key="11">
    <source>
        <dbReference type="ARBA" id="ARBA00023152"/>
    </source>
</evidence>
<dbReference type="GO" id="GO:0000287">
    <property type="term" value="F:magnesium ion binding"/>
    <property type="evidence" value="ECO:0007669"/>
    <property type="project" value="UniProtKB-UniRule"/>
</dbReference>
<dbReference type="OrthoDB" id="9812123at2"/>
<dbReference type="SUPFAM" id="SSF50800">
    <property type="entry name" value="PK beta-barrel domain-like"/>
    <property type="match status" value="1"/>
</dbReference>
<comment type="similarity">
    <text evidence="3 14">Belongs to the pyruvate kinase family.</text>
</comment>
<dbReference type="UniPathway" id="UPA00109">
    <property type="reaction ID" value="UER00188"/>
</dbReference>
<keyword evidence="9" id="KW-0067">ATP-binding</keyword>
<dbReference type="InterPro" id="IPR011037">
    <property type="entry name" value="Pyrv_Knase-like_insert_dom_sf"/>
</dbReference>
<accession>A0A1T4WAE7</accession>
<protein>
    <recommendedName>
        <fullName evidence="4 13">Pyruvate kinase</fullName>
        <ecNumber evidence="4 13">2.7.1.40</ecNumber>
    </recommendedName>
</protein>
<dbReference type="PROSITE" id="PS00110">
    <property type="entry name" value="PYRUVATE_KINASE"/>
    <property type="match status" value="1"/>
</dbReference>
<dbReference type="Gene3D" id="2.40.33.10">
    <property type="entry name" value="PK beta-barrel domain-like"/>
    <property type="match status" value="1"/>
</dbReference>
<keyword evidence="7" id="KW-0547">Nucleotide-binding</keyword>
<dbReference type="Pfam" id="PF02887">
    <property type="entry name" value="PK_C"/>
    <property type="match status" value="1"/>
</dbReference>
<dbReference type="Gene3D" id="3.20.20.60">
    <property type="entry name" value="Phosphoenolpyruvate-binding domains"/>
    <property type="match status" value="1"/>
</dbReference>
<dbReference type="Pfam" id="PF00224">
    <property type="entry name" value="PK"/>
    <property type="match status" value="1"/>
</dbReference>
<evidence type="ECO:0000256" key="4">
    <source>
        <dbReference type="ARBA" id="ARBA00012142"/>
    </source>
</evidence>
<dbReference type="GO" id="GO:0004743">
    <property type="term" value="F:pyruvate kinase activity"/>
    <property type="evidence" value="ECO:0007669"/>
    <property type="project" value="UniProtKB-UniRule"/>
</dbReference>
<evidence type="ECO:0000256" key="1">
    <source>
        <dbReference type="ARBA" id="ARBA00001958"/>
    </source>
</evidence>
<reference evidence="17 18" key="1">
    <citation type="submission" date="2017-02" db="EMBL/GenBank/DDBJ databases">
        <authorList>
            <person name="Peterson S.W."/>
        </authorList>
    </citation>
    <scope>NUCLEOTIDE SEQUENCE [LARGE SCALE GENOMIC DNA]</scope>
    <source>
        <strain evidence="17 18">ATCC 49788</strain>
    </source>
</reference>
<name>A0A1T4WAE7_9GAMM</name>
<dbReference type="InterPro" id="IPR015793">
    <property type="entry name" value="Pyrv_Knase_brl"/>
</dbReference>
<feature type="domain" description="Pyruvate kinase barrel" evidence="15">
    <location>
        <begin position="9"/>
        <end position="326"/>
    </location>
</feature>
<dbReference type="InterPro" id="IPR040442">
    <property type="entry name" value="Pyrv_kinase-like_dom_sf"/>
</dbReference>
<dbReference type="InterPro" id="IPR015795">
    <property type="entry name" value="Pyrv_Knase_C"/>
</dbReference>
<keyword evidence="18" id="KW-1185">Reference proteome</keyword>
<dbReference type="Gene3D" id="3.40.1380.20">
    <property type="entry name" value="Pyruvate kinase, C-terminal domain"/>
    <property type="match status" value="1"/>
</dbReference>
<keyword evidence="12 17" id="KW-0670">Pyruvate</keyword>
<evidence type="ECO:0000256" key="12">
    <source>
        <dbReference type="ARBA" id="ARBA00023317"/>
    </source>
</evidence>